<keyword evidence="2" id="KW-1185">Reference proteome</keyword>
<accession>A0A078B4Q6</accession>
<reference evidence="1 2" key="1">
    <citation type="submission" date="2014-06" db="EMBL/GenBank/DDBJ databases">
        <authorList>
            <person name="Swart Estienne"/>
        </authorList>
    </citation>
    <scope>NUCLEOTIDE SEQUENCE [LARGE SCALE GENOMIC DNA]</scope>
    <source>
        <strain evidence="1 2">130c</strain>
    </source>
</reference>
<protein>
    <submittedName>
        <fullName evidence="1">Uncharacterized protein</fullName>
    </submittedName>
</protein>
<dbReference type="InParanoid" id="A0A078B4Q6"/>
<dbReference type="Proteomes" id="UP000039865">
    <property type="component" value="Unassembled WGS sequence"/>
</dbReference>
<dbReference type="AlphaFoldDB" id="A0A078B4Q6"/>
<dbReference type="EMBL" id="CCKQ01016333">
    <property type="protein sequence ID" value="CDW88207.1"/>
    <property type="molecule type" value="Genomic_DNA"/>
</dbReference>
<evidence type="ECO:0000313" key="2">
    <source>
        <dbReference type="Proteomes" id="UP000039865"/>
    </source>
</evidence>
<name>A0A078B4Q6_STYLE</name>
<evidence type="ECO:0000313" key="1">
    <source>
        <dbReference type="EMBL" id="CDW88207.1"/>
    </source>
</evidence>
<sequence>MFFISKIQTKTQIDNPISYQILLTQARELQKATQDLPQFDYCENNITPKEIKNDTLDNTITCLQYDGSNLIFGGYTKLRIPDSSGLSFLMSQKVQGQYNWYKEISSNDYYNPFQINYCKKVGDMILLISNINLLVFNLVQQQIQQQLKLYQSDVNGPSLYFVGLFGLEASLLNERILIGYFTERTFDQMFYLRKCNMIKLVIDKNSMQVFSSTGNNYIITTEEVGQ</sequence>
<gene>
    <name evidence="1" type="primary">Contig8379.g8937</name>
    <name evidence="1" type="ORF">STYLEM_17325</name>
</gene>
<organism evidence="1 2">
    <name type="scientific">Stylonychia lemnae</name>
    <name type="common">Ciliate</name>
    <dbReference type="NCBI Taxonomy" id="5949"/>
    <lineage>
        <taxon>Eukaryota</taxon>
        <taxon>Sar</taxon>
        <taxon>Alveolata</taxon>
        <taxon>Ciliophora</taxon>
        <taxon>Intramacronucleata</taxon>
        <taxon>Spirotrichea</taxon>
        <taxon>Stichotrichia</taxon>
        <taxon>Sporadotrichida</taxon>
        <taxon>Oxytrichidae</taxon>
        <taxon>Stylonychinae</taxon>
        <taxon>Stylonychia</taxon>
    </lineage>
</organism>
<proteinExistence type="predicted"/>